<organism evidence="2">
    <name type="scientific">marine metagenome</name>
    <dbReference type="NCBI Taxonomy" id="408172"/>
    <lineage>
        <taxon>unclassified sequences</taxon>
        <taxon>metagenomes</taxon>
        <taxon>ecological metagenomes</taxon>
    </lineage>
</organism>
<name>A0A381UNI3_9ZZZZ</name>
<feature type="compositionally biased region" description="Basic and acidic residues" evidence="1">
    <location>
        <begin position="275"/>
        <end position="285"/>
    </location>
</feature>
<gene>
    <name evidence="2" type="ORF">METZ01_LOCUS82032</name>
</gene>
<feature type="non-terminal residue" evidence="2">
    <location>
        <position position="1"/>
    </location>
</feature>
<sequence length="285" mass="32151">VLNEDPFGEALSLEQKYLFDAFGYLIIPNALTTSQIDRLKSTLRRPAEQWDAPADKSEGPLHWDPIWRDLLDLPTLAPILEALIGDPGLLDRRTTNDAAREPLPTYRLDHINIHTDRGKDFSGGMLHGGRGTNGSFGYRDGRFHNGLLAVSFELYDTHPNNGGFCCIPGSHKSNVSLPHSWHDLSKGVADAVKRIAAIPGDAIIFTEALTHGTLPWNVAAKRNTVFYKYSPHHASWTADYFDPDDFRHYDDMDDRKLSLLEPPNARYRGRQSRPRRIEEEPAKEN</sequence>
<protein>
    <recommendedName>
        <fullName evidence="3">Mitomycin antibiotics/polyketide fumonisin biosynthesis protein</fullName>
    </recommendedName>
</protein>
<proteinExistence type="predicted"/>
<dbReference type="EMBL" id="UINC01006710">
    <property type="protein sequence ID" value="SVA29178.1"/>
    <property type="molecule type" value="Genomic_DNA"/>
</dbReference>
<dbReference type="AlphaFoldDB" id="A0A381UNI3"/>
<evidence type="ECO:0000256" key="1">
    <source>
        <dbReference type="SAM" id="MobiDB-lite"/>
    </source>
</evidence>
<reference evidence="2" key="1">
    <citation type="submission" date="2018-05" db="EMBL/GenBank/DDBJ databases">
        <authorList>
            <person name="Lanie J.A."/>
            <person name="Ng W.-L."/>
            <person name="Kazmierczak K.M."/>
            <person name="Andrzejewski T.M."/>
            <person name="Davidsen T.M."/>
            <person name="Wayne K.J."/>
            <person name="Tettelin H."/>
            <person name="Glass J.I."/>
            <person name="Rusch D."/>
            <person name="Podicherti R."/>
            <person name="Tsui H.-C.T."/>
            <person name="Winkler M.E."/>
        </authorList>
    </citation>
    <scope>NUCLEOTIDE SEQUENCE</scope>
</reference>
<dbReference type="Pfam" id="PF05721">
    <property type="entry name" value="PhyH"/>
    <property type="match status" value="1"/>
</dbReference>
<dbReference type="InterPro" id="IPR008775">
    <property type="entry name" value="Phytyl_CoA_dOase-like"/>
</dbReference>
<dbReference type="Gene3D" id="2.60.120.620">
    <property type="entry name" value="q2cbj1_9rhob like domain"/>
    <property type="match status" value="1"/>
</dbReference>
<feature type="region of interest" description="Disordered" evidence="1">
    <location>
        <begin position="260"/>
        <end position="285"/>
    </location>
</feature>
<evidence type="ECO:0000313" key="2">
    <source>
        <dbReference type="EMBL" id="SVA29178.1"/>
    </source>
</evidence>
<dbReference type="SUPFAM" id="SSF51197">
    <property type="entry name" value="Clavaminate synthase-like"/>
    <property type="match status" value="1"/>
</dbReference>
<accession>A0A381UNI3</accession>
<evidence type="ECO:0008006" key="3">
    <source>
        <dbReference type="Google" id="ProtNLM"/>
    </source>
</evidence>